<dbReference type="PANTHER" id="PTHR37946:SF1">
    <property type="entry name" value="SLL1969 PROTEIN"/>
    <property type="match status" value="1"/>
</dbReference>
<evidence type="ECO:0000313" key="1">
    <source>
        <dbReference type="EMBL" id="BBO84123.1"/>
    </source>
</evidence>
<dbReference type="EMBL" id="AP021876">
    <property type="protein sequence ID" value="BBO84123.1"/>
    <property type="molecule type" value="Genomic_DNA"/>
</dbReference>
<reference evidence="1 2" key="1">
    <citation type="submission" date="2019-11" db="EMBL/GenBank/DDBJ databases">
        <title>Comparative genomics of hydrocarbon-degrading Desulfosarcina strains.</title>
        <authorList>
            <person name="Watanabe M."/>
            <person name="Kojima H."/>
            <person name="Fukui M."/>
        </authorList>
    </citation>
    <scope>NUCLEOTIDE SEQUENCE [LARGE SCALE GENOMIC DNA]</scope>
    <source>
        <strain evidence="1 2">28bB2T</strain>
    </source>
</reference>
<organism evidence="1 2">
    <name type="scientific">Desulfosarcina ovata subsp. sediminis</name>
    <dbReference type="NCBI Taxonomy" id="885957"/>
    <lineage>
        <taxon>Bacteria</taxon>
        <taxon>Pseudomonadati</taxon>
        <taxon>Thermodesulfobacteriota</taxon>
        <taxon>Desulfobacteria</taxon>
        <taxon>Desulfobacterales</taxon>
        <taxon>Desulfosarcinaceae</taxon>
        <taxon>Desulfosarcina</taxon>
    </lineage>
</organism>
<dbReference type="Proteomes" id="UP000425960">
    <property type="component" value="Chromosome"/>
</dbReference>
<protein>
    <submittedName>
        <fullName evidence="1">Uncharacterized protein</fullName>
    </submittedName>
</protein>
<dbReference type="PANTHER" id="PTHR37946">
    <property type="entry name" value="SLL1969 PROTEIN"/>
    <property type="match status" value="1"/>
</dbReference>
<evidence type="ECO:0000313" key="2">
    <source>
        <dbReference type="Proteomes" id="UP000425960"/>
    </source>
</evidence>
<proteinExistence type="predicted"/>
<accession>A0A5K7ZV57</accession>
<name>A0A5K7ZV57_9BACT</name>
<dbReference type="AlphaFoldDB" id="A0A5K7ZV57"/>
<gene>
    <name evidence="1" type="ORF">DSCO28_46890</name>
</gene>
<dbReference type="KEGG" id="dov:DSCO28_46890"/>
<sequence>MVMLSPPNQGREVADALKENPFYQWYNGPAGQPLGTDPDGFVAGLGPVDYPVGVITGNTHALFDAWFSEKISGDDDGKVSVGRAKVKGMSDFLVLPFSHPYLKH</sequence>